<keyword evidence="3" id="KW-1185">Reference proteome</keyword>
<comment type="caution">
    <text evidence="2">The sequence shown here is derived from an EMBL/GenBank/DDBJ whole genome shotgun (WGS) entry which is preliminary data.</text>
</comment>
<organism evidence="2 3">
    <name type="scientific">Zostera marina</name>
    <name type="common">Eelgrass</name>
    <dbReference type="NCBI Taxonomy" id="29655"/>
    <lineage>
        <taxon>Eukaryota</taxon>
        <taxon>Viridiplantae</taxon>
        <taxon>Streptophyta</taxon>
        <taxon>Embryophyta</taxon>
        <taxon>Tracheophyta</taxon>
        <taxon>Spermatophyta</taxon>
        <taxon>Magnoliopsida</taxon>
        <taxon>Liliopsida</taxon>
        <taxon>Zosteraceae</taxon>
        <taxon>Zostera</taxon>
    </lineage>
</organism>
<accession>A0A0K9NY28</accession>
<dbReference type="PANTHER" id="PTHR46931">
    <property type="entry name" value="CRIB DOMAIN-CONTAINING PROTEIN RIC2"/>
    <property type="match status" value="1"/>
</dbReference>
<dbReference type="InterPro" id="IPR044509">
    <property type="entry name" value="RIC2/4"/>
</dbReference>
<dbReference type="InterPro" id="IPR000095">
    <property type="entry name" value="CRIB_dom"/>
</dbReference>
<dbReference type="PROSITE" id="PS50108">
    <property type="entry name" value="CRIB"/>
    <property type="match status" value="1"/>
</dbReference>
<dbReference type="AlphaFoldDB" id="A0A0K9NY28"/>
<dbReference type="SMART" id="SM00285">
    <property type="entry name" value="PBD"/>
    <property type="match status" value="1"/>
</dbReference>
<dbReference type="PANTHER" id="PTHR46931:SF14">
    <property type="entry name" value="CRIB DOMAIN-CONTAINING PROTEIN RIC2"/>
    <property type="match status" value="1"/>
</dbReference>
<evidence type="ECO:0000313" key="3">
    <source>
        <dbReference type="Proteomes" id="UP000036987"/>
    </source>
</evidence>
<dbReference type="OMA" id="PPPRRFM"/>
<dbReference type="CDD" id="cd00132">
    <property type="entry name" value="CRIB"/>
    <property type="match status" value="1"/>
</dbReference>
<evidence type="ECO:0000259" key="1">
    <source>
        <dbReference type="PROSITE" id="PS50108"/>
    </source>
</evidence>
<proteinExistence type="predicted"/>
<name>A0A0K9NY28_ZOSMR</name>
<dbReference type="PROSITE" id="PS51257">
    <property type="entry name" value="PROKAR_LIPOPROTEIN"/>
    <property type="match status" value="1"/>
</dbReference>
<gene>
    <name evidence="2" type="ORF">ZOSMA_56G00710</name>
</gene>
<protein>
    <recommendedName>
        <fullName evidence="1">CRIB domain-containing protein</fullName>
    </recommendedName>
</protein>
<dbReference type="GO" id="GO:0005886">
    <property type="term" value="C:plasma membrane"/>
    <property type="evidence" value="ECO:0000318"/>
    <property type="project" value="GO_Central"/>
</dbReference>
<dbReference type="Gene3D" id="3.90.810.10">
    <property type="entry name" value="CRIB domain"/>
    <property type="match status" value="1"/>
</dbReference>
<dbReference type="Proteomes" id="UP000036987">
    <property type="component" value="Unassembled WGS sequence"/>
</dbReference>
<dbReference type="InterPro" id="IPR036936">
    <property type="entry name" value="CRIB_dom_sf"/>
</dbReference>
<dbReference type="EMBL" id="LFYR01001565">
    <property type="protein sequence ID" value="KMZ60840.1"/>
    <property type="molecule type" value="Genomic_DNA"/>
</dbReference>
<evidence type="ECO:0000313" key="2">
    <source>
        <dbReference type="EMBL" id="KMZ60840.1"/>
    </source>
</evidence>
<dbReference type="Pfam" id="PF00786">
    <property type="entry name" value="PBD"/>
    <property type="match status" value="1"/>
</dbReference>
<reference evidence="3" key="1">
    <citation type="journal article" date="2016" name="Nature">
        <title>The genome of the seagrass Zostera marina reveals angiosperm adaptation to the sea.</title>
        <authorList>
            <person name="Olsen J.L."/>
            <person name="Rouze P."/>
            <person name="Verhelst B."/>
            <person name="Lin Y.-C."/>
            <person name="Bayer T."/>
            <person name="Collen J."/>
            <person name="Dattolo E."/>
            <person name="De Paoli E."/>
            <person name="Dittami S."/>
            <person name="Maumus F."/>
            <person name="Michel G."/>
            <person name="Kersting A."/>
            <person name="Lauritano C."/>
            <person name="Lohaus R."/>
            <person name="Toepel M."/>
            <person name="Tonon T."/>
            <person name="Vanneste K."/>
            <person name="Amirebrahimi M."/>
            <person name="Brakel J."/>
            <person name="Bostroem C."/>
            <person name="Chovatia M."/>
            <person name="Grimwood J."/>
            <person name="Jenkins J.W."/>
            <person name="Jueterbock A."/>
            <person name="Mraz A."/>
            <person name="Stam W.T."/>
            <person name="Tice H."/>
            <person name="Bornberg-Bauer E."/>
            <person name="Green P.J."/>
            <person name="Pearson G.A."/>
            <person name="Procaccini G."/>
            <person name="Duarte C.M."/>
            <person name="Schmutz J."/>
            <person name="Reusch T.B.H."/>
            <person name="Van de Peer Y."/>
        </authorList>
    </citation>
    <scope>NUCLEOTIDE SEQUENCE [LARGE SCALE GENOMIC DNA]</scope>
    <source>
        <strain evidence="3">cv. Finnish</strain>
    </source>
</reference>
<dbReference type="OrthoDB" id="678664at2759"/>
<sequence length="155" mass="16630">MRETRERKIVGISFSIGGCISQSSVAVSRSQTDPNLSSVLQGGKSMKIPSLQRFLKSFKGLSQKLVFRDDGEGDDDSMEEMVIGFPTDVQHVGHIGWDGTSSSLSTLKNNSDVDVAGVGVYLKQFELAMAAHASASASSARPDFGEFPNTKLCSH</sequence>
<dbReference type="GO" id="GO:0009860">
    <property type="term" value="P:pollen tube growth"/>
    <property type="evidence" value="ECO:0000318"/>
    <property type="project" value="GO_Central"/>
</dbReference>
<feature type="domain" description="CRIB" evidence="1">
    <location>
        <begin position="83"/>
        <end position="96"/>
    </location>
</feature>